<dbReference type="Proteomes" id="UP001165960">
    <property type="component" value="Unassembled WGS sequence"/>
</dbReference>
<proteinExistence type="predicted"/>
<organism evidence="1 2">
    <name type="scientific">Entomophthora muscae</name>
    <dbReference type="NCBI Taxonomy" id="34485"/>
    <lineage>
        <taxon>Eukaryota</taxon>
        <taxon>Fungi</taxon>
        <taxon>Fungi incertae sedis</taxon>
        <taxon>Zoopagomycota</taxon>
        <taxon>Entomophthoromycotina</taxon>
        <taxon>Entomophthoromycetes</taxon>
        <taxon>Entomophthorales</taxon>
        <taxon>Entomophthoraceae</taxon>
        <taxon>Entomophthora</taxon>
    </lineage>
</organism>
<gene>
    <name evidence="1" type="ORF">DSO57_1017214</name>
</gene>
<name>A0ACC2U301_9FUNG</name>
<accession>A0ACC2U301</accession>
<protein>
    <submittedName>
        <fullName evidence="1">Uncharacterized protein</fullName>
    </submittedName>
</protein>
<keyword evidence="2" id="KW-1185">Reference proteome</keyword>
<comment type="caution">
    <text evidence="1">The sequence shown here is derived from an EMBL/GenBank/DDBJ whole genome shotgun (WGS) entry which is preliminary data.</text>
</comment>
<sequence length="168" mass="17656">MMIFIALLTTFVLGQIKNASAAANTTALNMGSDCRAPTIFTACMERGQQMLDKCSGDVVCKCRFSKALSLCFEQCKTANPTQKQQIDASSDMACTKLNTDQRSAAYSPMAASSTSSSASPTGTTGISAKVNVTSRGNQTSSMSGESSSDASMVVYSPFLLAYAIYNAL</sequence>
<dbReference type="EMBL" id="QTSX02001492">
    <property type="protein sequence ID" value="KAJ9081200.1"/>
    <property type="molecule type" value="Genomic_DNA"/>
</dbReference>
<evidence type="ECO:0000313" key="2">
    <source>
        <dbReference type="Proteomes" id="UP001165960"/>
    </source>
</evidence>
<evidence type="ECO:0000313" key="1">
    <source>
        <dbReference type="EMBL" id="KAJ9081200.1"/>
    </source>
</evidence>
<reference evidence="1" key="1">
    <citation type="submission" date="2022-04" db="EMBL/GenBank/DDBJ databases">
        <title>Genome of the entomopathogenic fungus Entomophthora muscae.</title>
        <authorList>
            <person name="Elya C."/>
            <person name="Lovett B.R."/>
            <person name="Lee E."/>
            <person name="Macias A.M."/>
            <person name="Hajek A.E."/>
            <person name="De Bivort B.L."/>
            <person name="Kasson M.T."/>
            <person name="De Fine Licht H.H."/>
            <person name="Stajich J.E."/>
        </authorList>
    </citation>
    <scope>NUCLEOTIDE SEQUENCE</scope>
    <source>
        <strain evidence="1">Berkeley</strain>
    </source>
</reference>